<accession>A0AAD7H4X7</accession>
<keyword evidence="2" id="KW-0812">Transmembrane</keyword>
<gene>
    <name evidence="3" type="ORF">B0H16DRAFT_1744565</name>
</gene>
<feature type="region of interest" description="Disordered" evidence="1">
    <location>
        <begin position="95"/>
        <end position="134"/>
    </location>
</feature>
<dbReference type="AlphaFoldDB" id="A0AAD7H4X7"/>
<reference evidence="3" key="1">
    <citation type="submission" date="2023-03" db="EMBL/GenBank/DDBJ databases">
        <title>Massive genome expansion in bonnet fungi (Mycena s.s.) driven by repeated elements and novel gene families across ecological guilds.</title>
        <authorList>
            <consortium name="Lawrence Berkeley National Laboratory"/>
            <person name="Harder C.B."/>
            <person name="Miyauchi S."/>
            <person name="Viragh M."/>
            <person name="Kuo A."/>
            <person name="Thoen E."/>
            <person name="Andreopoulos B."/>
            <person name="Lu D."/>
            <person name="Skrede I."/>
            <person name="Drula E."/>
            <person name="Henrissat B."/>
            <person name="Morin E."/>
            <person name="Kohler A."/>
            <person name="Barry K."/>
            <person name="LaButti K."/>
            <person name="Morin E."/>
            <person name="Salamov A."/>
            <person name="Lipzen A."/>
            <person name="Mereny Z."/>
            <person name="Hegedus B."/>
            <person name="Baldrian P."/>
            <person name="Stursova M."/>
            <person name="Weitz H."/>
            <person name="Taylor A."/>
            <person name="Grigoriev I.V."/>
            <person name="Nagy L.G."/>
            <person name="Martin F."/>
            <person name="Kauserud H."/>
        </authorList>
    </citation>
    <scope>NUCLEOTIDE SEQUENCE</scope>
    <source>
        <strain evidence="3">CBHHK182m</strain>
    </source>
</reference>
<proteinExistence type="predicted"/>
<dbReference type="EMBL" id="JARKIB010000378">
    <property type="protein sequence ID" value="KAJ7712055.1"/>
    <property type="molecule type" value="Genomic_DNA"/>
</dbReference>
<organism evidence="3 4">
    <name type="scientific">Mycena metata</name>
    <dbReference type="NCBI Taxonomy" id="1033252"/>
    <lineage>
        <taxon>Eukaryota</taxon>
        <taxon>Fungi</taxon>
        <taxon>Dikarya</taxon>
        <taxon>Basidiomycota</taxon>
        <taxon>Agaricomycotina</taxon>
        <taxon>Agaricomycetes</taxon>
        <taxon>Agaricomycetidae</taxon>
        <taxon>Agaricales</taxon>
        <taxon>Marasmiineae</taxon>
        <taxon>Mycenaceae</taxon>
        <taxon>Mycena</taxon>
    </lineage>
</organism>
<name>A0AAD7H4X7_9AGAR</name>
<evidence type="ECO:0000313" key="4">
    <source>
        <dbReference type="Proteomes" id="UP001215598"/>
    </source>
</evidence>
<dbReference type="Proteomes" id="UP001215598">
    <property type="component" value="Unassembled WGS sequence"/>
</dbReference>
<comment type="caution">
    <text evidence="3">The sequence shown here is derived from an EMBL/GenBank/DDBJ whole genome shotgun (WGS) entry which is preliminary data.</text>
</comment>
<keyword evidence="4" id="KW-1185">Reference proteome</keyword>
<evidence type="ECO:0000313" key="3">
    <source>
        <dbReference type="EMBL" id="KAJ7712055.1"/>
    </source>
</evidence>
<feature type="region of interest" description="Disordered" evidence="1">
    <location>
        <begin position="24"/>
        <end position="76"/>
    </location>
</feature>
<keyword evidence="2" id="KW-0472">Membrane</keyword>
<feature type="transmembrane region" description="Helical" evidence="2">
    <location>
        <begin position="157"/>
        <end position="180"/>
    </location>
</feature>
<evidence type="ECO:0000256" key="2">
    <source>
        <dbReference type="SAM" id="Phobius"/>
    </source>
</evidence>
<feature type="compositionally biased region" description="Basic residues" evidence="1">
    <location>
        <begin position="125"/>
        <end position="134"/>
    </location>
</feature>
<protein>
    <submittedName>
        <fullName evidence="3">Uncharacterized protein</fullName>
    </submittedName>
</protein>
<keyword evidence="2" id="KW-1133">Transmembrane helix</keyword>
<evidence type="ECO:0000256" key="1">
    <source>
        <dbReference type="SAM" id="MobiDB-lite"/>
    </source>
</evidence>
<feature type="compositionally biased region" description="Low complexity" evidence="1">
    <location>
        <begin position="107"/>
        <end position="124"/>
    </location>
</feature>
<feature type="transmembrane region" description="Helical" evidence="2">
    <location>
        <begin position="205"/>
        <end position="226"/>
    </location>
</feature>
<feature type="compositionally biased region" description="Pro residues" evidence="1">
    <location>
        <begin position="47"/>
        <end position="61"/>
    </location>
</feature>
<sequence length="481" mass="52430">MHLLAGVDSPRTCRRLASHARRCRSHARKHAAQPEPRMPERCLNVHPAPPFPRTHPRPPSPRTHGSAGLPLARTPHRLPLARTLAAPPRRLPLARTLLPPRTPLPPSASHAAAARSHGTAAGASHARRAPRHARRWRLRTHAAALARRTRRTPTFRGSLTSLLITLAGGLIQSFLTLQLLGSWQSLRALDAESELDAWKLDGLRVLWGLLAMYLLAAAFVSFVGFFGVVRGREGCACGCYGGGVWMWYAVSTRTRAAFPSPNPILNPALPLPARPPRRRALCGARRRPWAPLSVCASWPASTRLARRCRRLASHARRAAHPRCLNAYPRRLPLAPAPPSPRTHAAAARYLPRTAPPPMKAALNRRLRPSARAPSTSAPELASPLVHLAPPLPSSRTCTTVPPSFPITLAALSSCARLRSSPQPELAPTAPAFNFILSIQTLSTRLELLLYCITLVSFTQTDKWISSQSTPLQVGGFRKAAC</sequence>